<comment type="caution">
    <text evidence="2">The sequence shown here is derived from an EMBL/GenBank/DDBJ whole genome shotgun (WGS) entry which is preliminary data.</text>
</comment>
<dbReference type="GO" id="GO:0005634">
    <property type="term" value="C:nucleus"/>
    <property type="evidence" value="ECO:0007669"/>
    <property type="project" value="TreeGrafter"/>
</dbReference>
<organism evidence="2 3">
    <name type="scientific">Pycnococcus provasolii</name>
    <dbReference type="NCBI Taxonomy" id="41880"/>
    <lineage>
        <taxon>Eukaryota</taxon>
        <taxon>Viridiplantae</taxon>
        <taxon>Chlorophyta</taxon>
        <taxon>Pseudoscourfieldiophyceae</taxon>
        <taxon>Pseudoscourfieldiales</taxon>
        <taxon>Pycnococcaceae</taxon>
        <taxon>Pycnococcus</taxon>
    </lineage>
</organism>
<name>A0A830HLG8_9CHLO</name>
<dbReference type="InterPro" id="IPR003226">
    <property type="entry name" value="MYG1_exonuclease"/>
</dbReference>
<dbReference type="OrthoDB" id="10265310at2759"/>
<dbReference type="Pfam" id="PF03690">
    <property type="entry name" value="MYG1_exonuc"/>
    <property type="match status" value="1"/>
</dbReference>
<dbReference type="Proteomes" id="UP000660262">
    <property type="component" value="Unassembled WGS sequence"/>
</dbReference>
<sequence>MADTAAPMKRSSLTIGTHDGTFHCDECLATHILRNTDKYRDARVLRSRDPAKLASCDIVVDVGAELDASQSKFDHHQRGFTRVFKDGSLGHSIKLSSAGLVYEQFGRDVIGARLGSAASDANVDAVYLHVYKSFVMPIDAVDNGVMPFDSTDAPRYTDTTSVSSRVGKLNPRWNETVDATGIDERFETAVKLVGAEFDAAVSYAADAWLPARSIVEDALARRTDVHSSGQIAVLSQFCPWKDHLYTLEDEAGLSEDAKPLYVLYQDSSGGWRVQCVSATPSSFNNRKSLPEPWCGVRDAALDELSGIPGCVFVHANGFIGGNKTYDGALAMAVKAVEWS</sequence>
<dbReference type="AlphaFoldDB" id="A0A830HLG8"/>
<accession>A0A830HLG8</accession>
<protein>
    <recommendedName>
        <fullName evidence="4">MYG1 protein</fullName>
    </recommendedName>
</protein>
<proteinExistence type="inferred from homology"/>
<dbReference type="PANTHER" id="PTHR11215">
    <property type="entry name" value="METAL DEPENDENT HYDROLASE - RELATED"/>
    <property type="match status" value="1"/>
</dbReference>
<keyword evidence="3" id="KW-1185">Reference proteome</keyword>
<dbReference type="EMBL" id="BNJQ01000018">
    <property type="protein sequence ID" value="GHP07718.1"/>
    <property type="molecule type" value="Genomic_DNA"/>
</dbReference>
<dbReference type="GO" id="GO:0005737">
    <property type="term" value="C:cytoplasm"/>
    <property type="evidence" value="ECO:0007669"/>
    <property type="project" value="TreeGrafter"/>
</dbReference>
<evidence type="ECO:0000256" key="1">
    <source>
        <dbReference type="ARBA" id="ARBA00010105"/>
    </source>
</evidence>
<comment type="similarity">
    <text evidence="1">Belongs to the MYG1 family.</text>
</comment>
<gene>
    <name evidence="2" type="ORF">PPROV_000646000</name>
</gene>
<evidence type="ECO:0008006" key="4">
    <source>
        <dbReference type="Google" id="ProtNLM"/>
    </source>
</evidence>
<evidence type="ECO:0000313" key="2">
    <source>
        <dbReference type="EMBL" id="GHP07718.1"/>
    </source>
</evidence>
<reference evidence="2" key="1">
    <citation type="submission" date="2020-10" db="EMBL/GenBank/DDBJ databases">
        <title>Unveiling of a novel bifunctional photoreceptor, Dualchrome1, isolated from a cosmopolitan green alga.</title>
        <authorList>
            <person name="Suzuki S."/>
            <person name="Kawachi M."/>
        </authorList>
    </citation>
    <scope>NUCLEOTIDE SEQUENCE</scope>
    <source>
        <strain evidence="2">NIES 2893</strain>
    </source>
</reference>
<dbReference type="PANTHER" id="PTHR11215:SF1">
    <property type="entry name" value="MYG1 EXONUCLEASE"/>
    <property type="match status" value="1"/>
</dbReference>
<evidence type="ECO:0000313" key="3">
    <source>
        <dbReference type="Proteomes" id="UP000660262"/>
    </source>
</evidence>